<dbReference type="InterPro" id="IPR036361">
    <property type="entry name" value="SAP_dom_sf"/>
</dbReference>
<gene>
    <name evidence="2" type="ORF">Pmani_031581</name>
</gene>
<evidence type="ECO:0000256" key="1">
    <source>
        <dbReference type="SAM" id="MobiDB-lite"/>
    </source>
</evidence>
<sequence>MESSSSSYEHCEQQAQTTSSNSAMSKDISKWTVGELRSFLKGRGVPASGYVKSQLLDMVRRAQQSPQILEEIQENDNEEITSNGDVYTGGCQCIGDDGGCKHVVALLFAVAEYTEKKGQQSCTDVASTWDKPHSLGKSNCRLDSIDCRSDGTTPQAVKPYPCNFNPILEVNTGYTSSDMDADMLDVALSNDNAVMLGVLQGYTPPSPPPSIPDLNRRERVQRHVEWRGRNSGGGIG</sequence>
<accession>A0AAE1TRU7</accession>
<feature type="compositionally biased region" description="Polar residues" evidence="1">
    <location>
        <begin position="1"/>
        <end position="24"/>
    </location>
</feature>
<feature type="region of interest" description="Disordered" evidence="1">
    <location>
        <begin position="1"/>
        <end position="26"/>
    </location>
</feature>
<dbReference type="Gene3D" id="1.10.720.30">
    <property type="entry name" value="SAP domain"/>
    <property type="match status" value="1"/>
</dbReference>
<dbReference type="AlphaFoldDB" id="A0AAE1TRU7"/>
<name>A0AAE1TRU7_9EUCA</name>
<dbReference type="EMBL" id="JAWZYT010003976">
    <property type="protein sequence ID" value="KAK4295878.1"/>
    <property type="molecule type" value="Genomic_DNA"/>
</dbReference>
<protein>
    <recommendedName>
        <fullName evidence="4">SWIM-type domain-containing protein</fullName>
    </recommendedName>
</protein>
<comment type="caution">
    <text evidence="2">The sequence shown here is derived from an EMBL/GenBank/DDBJ whole genome shotgun (WGS) entry which is preliminary data.</text>
</comment>
<evidence type="ECO:0008006" key="4">
    <source>
        <dbReference type="Google" id="ProtNLM"/>
    </source>
</evidence>
<keyword evidence="3" id="KW-1185">Reference proteome</keyword>
<dbReference type="Proteomes" id="UP001292094">
    <property type="component" value="Unassembled WGS sequence"/>
</dbReference>
<organism evidence="2 3">
    <name type="scientific">Petrolisthes manimaculis</name>
    <dbReference type="NCBI Taxonomy" id="1843537"/>
    <lineage>
        <taxon>Eukaryota</taxon>
        <taxon>Metazoa</taxon>
        <taxon>Ecdysozoa</taxon>
        <taxon>Arthropoda</taxon>
        <taxon>Crustacea</taxon>
        <taxon>Multicrustacea</taxon>
        <taxon>Malacostraca</taxon>
        <taxon>Eumalacostraca</taxon>
        <taxon>Eucarida</taxon>
        <taxon>Decapoda</taxon>
        <taxon>Pleocyemata</taxon>
        <taxon>Anomura</taxon>
        <taxon>Galatheoidea</taxon>
        <taxon>Porcellanidae</taxon>
        <taxon>Petrolisthes</taxon>
    </lineage>
</organism>
<proteinExistence type="predicted"/>
<evidence type="ECO:0000313" key="2">
    <source>
        <dbReference type="EMBL" id="KAK4295878.1"/>
    </source>
</evidence>
<evidence type="ECO:0000313" key="3">
    <source>
        <dbReference type="Proteomes" id="UP001292094"/>
    </source>
</evidence>
<reference evidence="2" key="1">
    <citation type="submission" date="2023-11" db="EMBL/GenBank/DDBJ databases">
        <title>Genome assemblies of two species of porcelain crab, Petrolisthes cinctipes and Petrolisthes manimaculis (Anomura: Porcellanidae).</title>
        <authorList>
            <person name="Angst P."/>
        </authorList>
    </citation>
    <scope>NUCLEOTIDE SEQUENCE</scope>
    <source>
        <strain evidence="2">PB745_02</strain>
        <tissue evidence="2">Gill</tissue>
    </source>
</reference>